<reference evidence="10 11" key="1">
    <citation type="journal article" date="2018" name="Sci. Rep.">
        <title>Raphidocelis subcapitata (=Pseudokirchneriella subcapitata) provides an insight into genome evolution and environmental adaptations in the Sphaeropleales.</title>
        <authorList>
            <person name="Suzuki S."/>
            <person name="Yamaguchi H."/>
            <person name="Nakajima N."/>
            <person name="Kawachi M."/>
        </authorList>
    </citation>
    <scope>NUCLEOTIDE SEQUENCE [LARGE SCALE GENOMIC DNA]</scope>
    <source>
        <strain evidence="10 11">NIES-35</strain>
    </source>
</reference>
<keyword evidence="11" id="KW-1185">Reference proteome</keyword>
<evidence type="ECO:0000256" key="6">
    <source>
        <dbReference type="ARBA" id="ARBA00023136"/>
    </source>
</evidence>
<dbReference type="InParanoid" id="A0A2V0NKM8"/>
<proteinExistence type="inferred from homology"/>
<sequence>MDRGRKLEEAEHHMRKANKLWAPSIFELRLKPDWEGAAPLYEKAALAYKQAGDLEKSRAAYERAAMSQEKIGSTWHAAKHLETASQISKDLGDWAQVAEFARQAASAFAQAGRPTAGADALSRGAKQLEEASPSDAHALYSEALDMYEVDGKEGQASDVFRQAAACLVRNGKFSDAAALLMRFGQACESVNARSSQCKAYLGAVVALLYAGDAREAWQARVVFQDALAVDAFSGSEEAFAADALFLAYAGGAADAVRGVVQSKAPFRQLDTALGRLAAKLPVGDFEPQARAAKDLVGGGDGGGGGGAGPCGGGSDDELM</sequence>
<feature type="region of interest" description="Disordered" evidence="9">
    <location>
        <begin position="293"/>
        <end position="319"/>
    </location>
</feature>
<evidence type="ECO:0000313" key="11">
    <source>
        <dbReference type="Proteomes" id="UP000247498"/>
    </source>
</evidence>
<evidence type="ECO:0000256" key="3">
    <source>
        <dbReference type="ARBA" id="ARBA00022448"/>
    </source>
</evidence>
<dbReference type="OrthoDB" id="9984275at2759"/>
<dbReference type="GO" id="GO:0006886">
    <property type="term" value="P:intracellular protein transport"/>
    <property type="evidence" value="ECO:0007669"/>
    <property type="project" value="InterPro"/>
</dbReference>
<keyword evidence="3" id="KW-0813">Transport</keyword>
<feature type="compositionally biased region" description="Gly residues" evidence="9">
    <location>
        <begin position="296"/>
        <end position="313"/>
    </location>
</feature>
<dbReference type="Pfam" id="PF14938">
    <property type="entry name" value="SNAP"/>
    <property type="match status" value="1"/>
</dbReference>
<dbReference type="GO" id="GO:0019905">
    <property type="term" value="F:syntaxin binding"/>
    <property type="evidence" value="ECO:0007669"/>
    <property type="project" value="TreeGrafter"/>
</dbReference>
<keyword evidence="6" id="KW-0472">Membrane</keyword>
<dbReference type="InterPro" id="IPR011990">
    <property type="entry name" value="TPR-like_helical_dom_sf"/>
</dbReference>
<dbReference type="EMBL" id="BDRX01000002">
    <property type="protein sequence ID" value="GBF87878.1"/>
    <property type="molecule type" value="Genomic_DNA"/>
</dbReference>
<dbReference type="GO" id="GO:0005483">
    <property type="term" value="F:soluble NSF attachment protein activity"/>
    <property type="evidence" value="ECO:0007669"/>
    <property type="project" value="TreeGrafter"/>
</dbReference>
<dbReference type="STRING" id="307507.A0A2V0NKM8"/>
<dbReference type="InterPro" id="IPR000744">
    <property type="entry name" value="NSF_attach"/>
</dbReference>
<dbReference type="AlphaFoldDB" id="A0A2V0NKM8"/>
<dbReference type="SUPFAM" id="SSF48452">
    <property type="entry name" value="TPR-like"/>
    <property type="match status" value="1"/>
</dbReference>
<keyword evidence="5" id="KW-0653">Protein transport</keyword>
<protein>
    <recommendedName>
        <fullName evidence="7">Gamma-soluble NSF attachment protein</fullName>
    </recommendedName>
    <alternativeName>
        <fullName evidence="8">N-ethylmaleimide-sensitive factor attachment protein gamma</fullName>
    </alternativeName>
</protein>
<evidence type="ECO:0000256" key="8">
    <source>
        <dbReference type="ARBA" id="ARBA00042485"/>
    </source>
</evidence>
<comment type="similarity">
    <text evidence="2">Belongs to the SNAP family.</text>
</comment>
<evidence type="ECO:0000256" key="7">
    <source>
        <dbReference type="ARBA" id="ARBA00040047"/>
    </source>
</evidence>
<dbReference type="FunCoup" id="A0A2V0NKM8">
    <property type="interactions" value="1699"/>
</dbReference>
<evidence type="ECO:0000256" key="5">
    <source>
        <dbReference type="ARBA" id="ARBA00022927"/>
    </source>
</evidence>
<name>A0A2V0NKM8_9CHLO</name>
<evidence type="ECO:0000256" key="9">
    <source>
        <dbReference type="SAM" id="MobiDB-lite"/>
    </source>
</evidence>
<comment type="subcellular location">
    <subcellularLocation>
        <location evidence="1">Membrane</location>
        <topology evidence="1">Peripheral membrane protein</topology>
    </subcellularLocation>
</comment>
<evidence type="ECO:0000256" key="2">
    <source>
        <dbReference type="ARBA" id="ARBA00010050"/>
    </source>
</evidence>
<organism evidence="10 11">
    <name type="scientific">Raphidocelis subcapitata</name>
    <dbReference type="NCBI Taxonomy" id="307507"/>
    <lineage>
        <taxon>Eukaryota</taxon>
        <taxon>Viridiplantae</taxon>
        <taxon>Chlorophyta</taxon>
        <taxon>core chlorophytes</taxon>
        <taxon>Chlorophyceae</taxon>
        <taxon>CS clade</taxon>
        <taxon>Sphaeropleales</taxon>
        <taxon>Selenastraceae</taxon>
        <taxon>Raphidocelis</taxon>
    </lineage>
</organism>
<dbReference type="PANTHER" id="PTHR13768">
    <property type="entry name" value="SOLUBLE NSF ATTACHMENT PROTEIN SNAP"/>
    <property type="match status" value="1"/>
</dbReference>
<dbReference type="GO" id="GO:0031201">
    <property type="term" value="C:SNARE complex"/>
    <property type="evidence" value="ECO:0007669"/>
    <property type="project" value="TreeGrafter"/>
</dbReference>
<keyword evidence="4" id="KW-0931">ER-Golgi transport</keyword>
<dbReference type="Gene3D" id="1.25.40.10">
    <property type="entry name" value="Tetratricopeptide repeat domain"/>
    <property type="match status" value="1"/>
</dbReference>
<evidence type="ECO:0000256" key="4">
    <source>
        <dbReference type="ARBA" id="ARBA00022892"/>
    </source>
</evidence>
<comment type="caution">
    <text evidence="10">The sequence shown here is derived from an EMBL/GenBank/DDBJ whole genome shotgun (WGS) entry which is preliminary data.</text>
</comment>
<evidence type="ECO:0000256" key="1">
    <source>
        <dbReference type="ARBA" id="ARBA00004170"/>
    </source>
</evidence>
<dbReference type="PANTHER" id="PTHR13768:SF2">
    <property type="entry name" value="GAMMA-SOLUBLE NSF ATTACHMENT PROTEIN"/>
    <property type="match status" value="1"/>
</dbReference>
<dbReference type="GO" id="GO:0005774">
    <property type="term" value="C:vacuolar membrane"/>
    <property type="evidence" value="ECO:0007669"/>
    <property type="project" value="TreeGrafter"/>
</dbReference>
<dbReference type="GO" id="GO:0016192">
    <property type="term" value="P:vesicle-mediated transport"/>
    <property type="evidence" value="ECO:0007669"/>
    <property type="project" value="UniProtKB-KW"/>
</dbReference>
<dbReference type="Proteomes" id="UP000247498">
    <property type="component" value="Unassembled WGS sequence"/>
</dbReference>
<accession>A0A2V0NKM8</accession>
<gene>
    <name evidence="10" type="ORF">Rsub_00590</name>
</gene>
<evidence type="ECO:0000313" key="10">
    <source>
        <dbReference type="EMBL" id="GBF87878.1"/>
    </source>
</evidence>